<dbReference type="GO" id="GO:0016874">
    <property type="term" value="F:ligase activity"/>
    <property type="evidence" value="ECO:0007669"/>
    <property type="project" value="UniProtKB-KW"/>
</dbReference>
<feature type="transmembrane region" description="Helical" evidence="5">
    <location>
        <begin position="238"/>
        <end position="257"/>
    </location>
</feature>
<feature type="transmembrane region" description="Helical" evidence="5">
    <location>
        <begin position="679"/>
        <end position="699"/>
    </location>
</feature>
<feature type="transmembrane region" description="Helical" evidence="5">
    <location>
        <begin position="58"/>
        <end position="82"/>
    </location>
</feature>
<dbReference type="OrthoDB" id="4577352at2"/>
<evidence type="ECO:0000313" key="7">
    <source>
        <dbReference type="EMBL" id="SNX96676.1"/>
    </source>
</evidence>
<evidence type="ECO:0000256" key="2">
    <source>
        <dbReference type="ARBA" id="ARBA00022692"/>
    </source>
</evidence>
<sequence length="714" mass="73235">MTQLVDQPVAATATDQPAPSRLGGPVTAVAVAIGCAVLGVAVLAVTVTLGLPLLAPVVAALVLAVPLLLVRPVLFVVLVGVVEAGNLSGVGAVNGLPGGESALLALAVVAAVLAWLRGHIRPAWSPFLSVAVLYVVVQTIAVLTAQDVDTAFVAVAVTAKAMVWPVVLVVLLLAPGRGPQALARAFALTLAALAALTVVQEFVVGNDTTFAGLSTVPLAADLGGATARHAGPQDDANFWGRVLVLGFPFALSLAQMATSRWRRTLWLCAALAIFGGVVLTGSRGGLLALFVVLCFWALLAGGAALKALVLAPLGIGLALMLPGVGSRLLTLNTLGVGGLEVTDPSLEGRIAAQTSAFQMVVDHPVLGVGPGNFLLTTPDYLRRLGLDSLPLAPHNLYLEAAAEGGLLGLLAWLLLVGAAALVALRARHFARAGGSAMGQAAPLPLANAVLAALLGWSVASIFLHMATLRSFLLVAALGAALDIRARRRAAELRRERGIATDAVALDLVRPRSRPGRALRWAAAGLATLLLVLAATLWTAGGRPGTVQTVTTDMQLVVKFESDSESPSYDLDTLSRTGLVRTLAGIATSDRFEEEGLRRATELGVFVDSVTIESSASVDSGLITVTASGPDAGAATVVAFEVRAAAVEFVNTLSPLYGALPVAGEPLVKPAPEPAFDRRIALVPLALGGLLVLGLAVDLAQDGLRRRRVARGRAR</sequence>
<dbReference type="InterPro" id="IPR051533">
    <property type="entry name" value="WaaL-like"/>
</dbReference>
<keyword evidence="7" id="KW-0436">Ligase</keyword>
<feature type="transmembrane region" description="Helical" evidence="5">
    <location>
        <begin position="151"/>
        <end position="174"/>
    </location>
</feature>
<proteinExistence type="predicted"/>
<feature type="domain" description="O-antigen ligase-related" evidence="6">
    <location>
        <begin position="269"/>
        <end position="413"/>
    </location>
</feature>
<dbReference type="AlphaFoldDB" id="A0A285EF26"/>
<dbReference type="GO" id="GO:0016020">
    <property type="term" value="C:membrane"/>
    <property type="evidence" value="ECO:0007669"/>
    <property type="project" value="UniProtKB-SubCell"/>
</dbReference>
<organism evidence="7 8">
    <name type="scientific">Geodermatophilus sabuli</name>
    <dbReference type="NCBI Taxonomy" id="1564158"/>
    <lineage>
        <taxon>Bacteria</taxon>
        <taxon>Bacillati</taxon>
        <taxon>Actinomycetota</taxon>
        <taxon>Actinomycetes</taxon>
        <taxon>Geodermatophilales</taxon>
        <taxon>Geodermatophilaceae</taxon>
        <taxon>Geodermatophilus</taxon>
    </lineage>
</organism>
<evidence type="ECO:0000259" key="6">
    <source>
        <dbReference type="Pfam" id="PF04932"/>
    </source>
</evidence>
<dbReference type="Pfam" id="PF04932">
    <property type="entry name" value="Wzy_C"/>
    <property type="match status" value="1"/>
</dbReference>
<gene>
    <name evidence="7" type="ORF">SAMN06893097_1058</name>
</gene>
<keyword evidence="3 5" id="KW-1133">Transmembrane helix</keyword>
<keyword evidence="8" id="KW-1185">Reference proteome</keyword>
<evidence type="ECO:0000313" key="8">
    <source>
        <dbReference type="Proteomes" id="UP000219514"/>
    </source>
</evidence>
<evidence type="ECO:0000256" key="3">
    <source>
        <dbReference type="ARBA" id="ARBA00022989"/>
    </source>
</evidence>
<dbReference type="EMBL" id="OBDO01000005">
    <property type="protein sequence ID" value="SNX96676.1"/>
    <property type="molecule type" value="Genomic_DNA"/>
</dbReference>
<evidence type="ECO:0000256" key="4">
    <source>
        <dbReference type="ARBA" id="ARBA00023136"/>
    </source>
</evidence>
<reference evidence="7 8" key="1">
    <citation type="submission" date="2017-09" db="EMBL/GenBank/DDBJ databases">
        <authorList>
            <person name="Ehlers B."/>
            <person name="Leendertz F.H."/>
        </authorList>
    </citation>
    <scope>NUCLEOTIDE SEQUENCE [LARGE SCALE GENOMIC DNA]</scope>
    <source>
        <strain evidence="7 8">DSM 46844</strain>
    </source>
</reference>
<dbReference type="RefSeq" id="WP_097206694.1">
    <property type="nucleotide sequence ID" value="NZ_JACHXB010000001.1"/>
</dbReference>
<feature type="transmembrane region" description="Helical" evidence="5">
    <location>
        <begin position="287"/>
        <end position="305"/>
    </location>
</feature>
<dbReference type="PANTHER" id="PTHR37422:SF13">
    <property type="entry name" value="LIPOPOLYSACCHARIDE BIOSYNTHESIS PROTEIN PA4999-RELATED"/>
    <property type="match status" value="1"/>
</dbReference>
<feature type="transmembrane region" description="Helical" evidence="5">
    <location>
        <begin position="102"/>
        <end position="120"/>
    </location>
</feature>
<feature type="transmembrane region" description="Helical" evidence="5">
    <location>
        <begin position="468"/>
        <end position="485"/>
    </location>
</feature>
<dbReference type="InterPro" id="IPR007016">
    <property type="entry name" value="O-antigen_ligase-rel_domated"/>
</dbReference>
<dbReference type="PANTHER" id="PTHR37422">
    <property type="entry name" value="TEICHURONIC ACID BIOSYNTHESIS PROTEIN TUAE"/>
    <property type="match status" value="1"/>
</dbReference>
<feature type="transmembrane region" description="Helical" evidence="5">
    <location>
        <begin position="310"/>
        <end position="329"/>
    </location>
</feature>
<feature type="transmembrane region" description="Helical" evidence="5">
    <location>
        <begin position="181"/>
        <end position="199"/>
    </location>
</feature>
<evidence type="ECO:0000256" key="5">
    <source>
        <dbReference type="SAM" id="Phobius"/>
    </source>
</evidence>
<evidence type="ECO:0000256" key="1">
    <source>
        <dbReference type="ARBA" id="ARBA00004141"/>
    </source>
</evidence>
<accession>A0A285EF26</accession>
<keyword evidence="2 5" id="KW-0812">Transmembrane</keyword>
<name>A0A285EF26_9ACTN</name>
<feature type="transmembrane region" description="Helical" evidence="5">
    <location>
        <begin position="405"/>
        <end position="424"/>
    </location>
</feature>
<feature type="transmembrane region" description="Helical" evidence="5">
    <location>
        <begin position="445"/>
        <end position="462"/>
    </location>
</feature>
<dbReference type="Proteomes" id="UP000219514">
    <property type="component" value="Unassembled WGS sequence"/>
</dbReference>
<feature type="transmembrane region" description="Helical" evidence="5">
    <location>
        <begin position="264"/>
        <end position="281"/>
    </location>
</feature>
<protein>
    <submittedName>
        <fullName evidence="7">O-antigen ligase</fullName>
    </submittedName>
</protein>
<keyword evidence="4 5" id="KW-0472">Membrane</keyword>
<feature type="transmembrane region" description="Helical" evidence="5">
    <location>
        <begin position="26"/>
        <end position="51"/>
    </location>
</feature>
<comment type="subcellular location">
    <subcellularLocation>
        <location evidence="1">Membrane</location>
        <topology evidence="1">Multi-pass membrane protein</topology>
    </subcellularLocation>
</comment>
<feature type="transmembrane region" description="Helical" evidence="5">
    <location>
        <begin position="127"/>
        <end position="145"/>
    </location>
</feature>
<feature type="transmembrane region" description="Helical" evidence="5">
    <location>
        <begin position="517"/>
        <end position="539"/>
    </location>
</feature>